<accession>A0A5J4VGJ0</accession>
<feature type="transmembrane region" description="Helical" evidence="2">
    <location>
        <begin position="124"/>
        <end position="145"/>
    </location>
</feature>
<evidence type="ECO:0000256" key="2">
    <source>
        <dbReference type="SAM" id="Phobius"/>
    </source>
</evidence>
<name>A0A5J4VGJ0_9EUKA</name>
<keyword evidence="2" id="KW-0812">Transmembrane</keyword>
<organism evidence="3 4">
    <name type="scientific">Streblomastix strix</name>
    <dbReference type="NCBI Taxonomy" id="222440"/>
    <lineage>
        <taxon>Eukaryota</taxon>
        <taxon>Metamonada</taxon>
        <taxon>Preaxostyla</taxon>
        <taxon>Oxymonadida</taxon>
        <taxon>Streblomastigidae</taxon>
        <taxon>Streblomastix</taxon>
    </lineage>
</organism>
<dbReference type="Proteomes" id="UP000324800">
    <property type="component" value="Unassembled WGS sequence"/>
</dbReference>
<evidence type="ECO:0000313" key="4">
    <source>
        <dbReference type="Proteomes" id="UP000324800"/>
    </source>
</evidence>
<feature type="region of interest" description="Disordered" evidence="1">
    <location>
        <begin position="74"/>
        <end position="119"/>
    </location>
</feature>
<evidence type="ECO:0000313" key="3">
    <source>
        <dbReference type="EMBL" id="KAA6381456.1"/>
    </source>
</evidence>
<proteinExistence type="predicted"/>
<reference evidence="3 4" key="1">
    <citation type="submission" date="2019-03" db="EMBL/GenBank/DDBJ databases">
        <title>Single cell metagenomics reveals metabolic interactions within the superorganism composed of flagellate Streblomastix strix and complex community of Bacteroidetes bacteria on its surface.</title>
        <authorList>
            <person name="Treitli S.C."/>
            <person name="Kolisko M."/>
            <person name="Husnik F."/>
            <person name="Keeling P."/>
            <person name="Hampl V."/>
        </authorList>
    </citation>
    <scope>NUCLEOTIDE SEQUENCE [LARGE SCALE GENOMIC DNA]</scope>
    <source>
        <strain evidence="3">ST1C</strain>
    </source>
</reference>
<feature type="non-terminal residue" evidence="3">
    <location>
        <position position="146"/>
    </location>
</feature>
<dbReference type="AlphaFoldDB" id="A0A5J4VGJ0"/>
<protein>
    <submittedName>
        <fullName evidence="3">Uncharacterized protein</fullName>
    </submittedName>
</protein>
<keyword evidence="2" id="KW-1133">Transmembrane helix</keyword>
<comment type="caution">
    <text evidence="3">The sequence shown here is derived from an EMBL/GenBank/DDBJ whole genome shotgun (WGS) entry which is preliminary data.</text>
</comment>
<gene>
    <name evidence="3" type="ORF">EZS28_023015</name>
</gene>
<keyword evidence="2" id="KW-0472">Membrane</keyword>
<sequence length="146" mass="16029">MKGDPRAGGICPAYCKSKAELTFNCICELGSSSYPQATCERDKLCIVDLIHQSAANCPCLKVDDPRDELVCKQIEESDPGPTDPIIPDPTEKDPETEQEQEQGSVSKQDEEDEQQKKESSQSNMIWIVFIVIGILAIAAIVGILFL</sequence>
<dbReference type="EMBL" id="SNRW01007316">
    <property type="protein sequence ID" value="KAA6381456.1"/>
    <property type="molecule type" value="Genomic_DNA"/>
</dbReference>
<evidence type="ECO:0000256" key="1">
    <source>
        <dbReference type="SAM" id="MobiDB-lite"/>
    </source>
</evidence>